<dbReference type="AlphaFoldDB" id="A0A2G3PH73"/>
<dbReference type="Gene3D" id="3.40.430.10">
    <property type="entry name" value="Dihydrofolate Reductase, subunit A"/>
    <property type="match status" value="1"/>
</dbReference>
<evidence type="ECO:0000256" key="1">
    <source>
        <dbReference type="SAM" id="MobiDB-lite"/>
    </source>
</evidence>
<proteinExistence type="predicted"/>
<name>A0A2G3PH73_WILMA</name>
<reference evidence="2 3" key="1">
    <citation type="submission" date="2017-10" db="EMBL/GenBank/DDBJ databases">
        <title>The draft genome sequence of Williamsia sp. BULT 1.1 isolated from the semi-arid grassland soils from South Africa.</title>
        <authorList>
            <person name="Kabwe M.H."/>
            <person name="Govender N."/>
            <person name="Mutseka Lunga P."/>
            <person name="Vikram S."/>
            <person name="Makhalanyane T.P."/>
        </authorList>
    </citation>
    <scope>NUCLEOTIDE SEQUENCE [LARGE SCALE GENOMIC DNA]</scope>
    <source>
        <strain evidence="2 3">BULT 1.1</strain>
    </source>
</reference>
<protein>
    <recommendedName>
        <fullName evidence="4">RibD domain-containing protein</fullName>
    </recommendedName>
</protein>
<accession>A0A2G3PH73</accession>
<evidence type="ECO:0000313" key="2">
    <source>
        <dbReference type="EMBL" id="PHV65158.1"/>
    </source>
</evidence>
<organism evidence="2 3">
    <name type="scientific">Williamsia marianensis</name>
    <dbReference type="NCBI Taxonomy" id="85044"/>
    <lineage>
        <taxon>Bacteria</taxon>
        <taxon>Bacillati</taxon>
        <taxon>Actinomycetota</taxon>
        <taxon>Actinomycetes</taxon>
        <taxon>Mycobacteriales</taxon>
        <taxon>Nocardiaceae</taxon>
        <taxon>Williamsia</taxon>
    </lineage>
</organism>
<comment type="caution">
    <text evidence="2">The sequence shown here is derived from an EMBL/GenBank/DDBJ whole genome shotgun (WGS) entry which is preliminary data.</text>
</comment>
<dbReference type="RefSeq" id="WP_099383583.1">
    <property type="nucleotide sequence ID" value="NZ_PEBD01000010.1"/>
</dbReference>
<sequence>MTKICVDITMSLDGYATGPSPGFEQGLGVEALHHWAMAHKSDVNEQILAGRYEATGVVIMGRRTFDAPDTWNDDVGHGAARNQSTRPQSIVVKQDV</sequence>
<dbReference type="Proteomes" id="UP000225108">
    <property type="component" value="Unassembled WGS sequence"/>
</dbReference>
<evidence type="ECO:0008006" key="4">
    <source>
        <dbReference type="Google" id="ProtNLM"/>
    </source>
</evidence>
<evidence type="ECO:0000313" key="3">
    <source>
        <dbReference type="Proteomes" id="UP000225108"/>
    </source>
</evidence>
<dbReference type="InterPro" id="IPR024072">
    <property type="entry name" value="DHFR-like_dom_sf"/>
</dbReference>
<dbReference type="EMBL" id="PEBD01000010">
    <property type="protein sequence ID" value="PHV65158.1"/>
    <property type="molecule type" value="Genomic_DNA"/>
</dbReference>
<feature type="region of interest" description="Disordered" evidence="1">
    <location>
        <begin position="70"/>
        <end position="96"/>
    </location>
</feature>
<gene>
    <name evidence="2" type="ORF">CSW57_15130</name>
</gene>